<dbReference type="CDD" id="cd08659">
    <property type="entry name" value="M20_ArgE_DapE-like"/>
    <property type="match status" value="1"/>
</dbReference>
<dbReference type="Pfam" id="PF07687">
    <property type="entry name" value="M20_dimer"/>
    <property type="match status" value="1"/>
</dbReference>
<dbReference type="UniPathway" id="UPA00034">
    <property type="reaction ID" value="UER00021"/>
</dbReference>
<evidence type="ECO:0000313" key="14">
    <source>
        <dbReference type="Proteomes" id="UP000198959"/>
    </source>
</evidence>
<evidence type="ECO:0000256" key="1">
    <source>
        <dbReference type="ARBA" id="ARBA00001941"/>
    </source>
</evidence>
<dbReference type="InterPro" id="IPR011650">
    <property type="entry name" value="Peptidase_M20_dimer"/>
</dbReference>
<evidence type="ECO:0000256" key="9">
    <source>
        <dbReference type="ARBA" id="ARBA00022833"/>
    </source>
</evidence>
<accession>A0A1C6RXP6</accession>
<keyword evidence="8" id="KW-0378">Hydrolase</keyword>
<dbReference type="SUPFAM" id="SSF53187">
    <property type="entry name" value="Zn-dependent exopeptidases"/>
    <property type="match status" value="1"/>
</dbReference>
<dbReference type="PANTHER" id="PTHR43808:SF32">
    <property type="entry name" value="ARGE_DAPE-RELATED DEACYLASE"/>
    <property type="match status" value="1"/>
</dbReference>
<keyword evidence="9" id="KW-0862">Zinc</keyword>
<dbReference type="InterPro" id="IPR001261">
    <property type="entry name" value="ArgE/DapE_CS"/>
</dbReference>
<evidence type="ECO:0000259" key="12">
    <source>
        <dbReference type="Pfam" id="PF07687"/>
    </source>
</evidence>
<dbReference type="Pfam" id="PF01546">
    <property type="entry name" value="Peptidase_M20"/>
    <property type="match status" value="1"/>
</dbReference>
<protein>
    <recommendedName>
        <fullName evidence="6">Probable succinyl-diaminopimelate desuccinylase</fullName>
        <ecNumber evidence="5">3.5.1.18</ecNumber>
    </recommendedName>
</protein>
<dbReference type="AlphaFoldDB" id="A0A1C6RXP6"/>
<evidence type="ECO:0000256" key="3">
    <source>
        <dbReference type="ARBA" id="ARBA00005130"/>
    </source>
</evidence>
<dbReference type="PROSITE" id="PS00759">
    <property type="entry name" value="ARGE_DAPE_CPG2_2"/>
    <property type="match status" value="1"/>
</dbReference>
<evidence type="ECO:0000256" key="11">
    <source>
        <dbReference type="ARBA" id="ARBA00051301"/>
    </source>
</evidence>
<comment type="cofactor">
    <cofactor evidence="1">
        <name>Co(2+)</name>
        <dbReference type="ChEBI" id="CHEBI:48828"/>
    </cofactor>
</comment>
<evidence type="ECO:0000256" key="8">
    <source>
        <dbReference type="ARBA" id="ARBA00022801"/>
    </source>
</evidence>
<dbReference type="InterPro" id="IPR002933">
    <property type="entry name" value="Peptidase_M20"/>
</dbReference>
<dbReference type="GO" id="GO:0009014">
    <property type="term" value="F:succinyl-diaminopimelate desuccinylase activity"/>
    <property type="evidence" value="ECO:0007669"/>
    <property type="project" value="UniProtKB-EC"/>
</dbReference>
<feature type="domain" description="Peptidase M20 dimerisation" evidence="12">
    <location>
        <begin position="229"/>
        <end position="362"/>
    </location>
</feature>
<dbReference type="InterPro" id="IPR010182">
    <property type="entry name" value="ArgE/DapE"/>
</dbReference>
<evidence type="ECO:0000256" key="4">
    <source>
        <dbReference type="ARBA" id="ARBA00006247"/>
    </source>
</evidence>
<comment type="similarity">
    <text evidence="4">Belongs to the peptidase M20A family.</text>
</comment>
<dbReference type="Proteomes" id="UP000198959">
    <property type="component" value="Unassembled WGS sequence"/>
</dbReference>
<keyword evidence="14" id="KW-1185">Reference proteome</keyword>
<reference evidence="14" key="1">
    <citation type="submission" date="2016-06" db="EMBL/GenBank/DDBJ databases">
        <authorList>
            <person name="Varghese N."/>
            <person name="Submissions Spin"/>
        </authorList>
    </citation>
    <scope>NUCLEOTIDE SEQUENCE [LARGE SCALE GENOMIC DNA]</scope>
    <source>
        <strain evidence="14">DSM 43817</strain>
    </source>
</reference>
<dbReference type="EMBL" id="FMHW01000002">
    <property type="protein sequence ID" value="SCL21800.1"/>
    <property type="molecule type" value="Genomic_DNA"/>
</dbReference>
<dbReference type="InterPro" id="IPR036264">
    <property type="entry name" value="Bact_exopeptidase_dim_dom"/>
</dbReference>
<dbReference type="EC" id="3.5.1.18" evidence="5"/>
<keyword evidence="7" id="KW-0479">Metal-binding</keyword>
<name>A0A1C6RXP6_9ACTN</name>
<dbReference type="SUPFAM" id="SSF55031">
    <property type="entry name" value="Bacterial exopeptidase dimerisation domain"/>
    <property type="match status" value="1"/>
</dbReference>
<proteinExistence type="inferred from homology"/>
<dbReference type="Gene3D" id="3.30.70.360">
    <property type="match status" value="1"/>
</dbReference>
<dbReference type="InterPro" id="IPR050072">
    <property type="entry name" value="Peptidase_M20A"/>
</dbReference>
<dbReference type="PANTHER" id="PTHR43808">
    <property type="entry name" value="ACETYLORNITHINE DEACETYLASE"/>
    <property type="match status" value="1"/>
</dbReference>
<dbReference type="STRING" id="145854.GA0074692_1258"/>
<dbReference type="GO" id="GO:0046872">
    <property type="term" value="F:metal ion binding"/>
    <property type="evidence" value="ECO:0007669"/>
    <property type="project" value="UniProtKB-KW"/>
</dbReference>
<evidence type="ECO:0000256" key="10">
    <source>
        <dbReference type="ARBA" id="ARBA00023285"/>
    </source>
</evidence>
<dbReference type="NCBIfam" id="TIGR01910">
    <property type="entry name" value="DapE-ArgE"/>
    <property type="match status" value="1"/>
</dbReference>
<dbReference type="Gene3D" id="3.40.630.10">
    <property type="entry name" value="Zn peptidases"/>
    <property type="match status" value="1"/>
</dbReference>
<comment type="pathway">
    <text evidence="3">Amino-acid biosynthesis; L-lysine biosynthesis via DAP pathway; LL-2,6-diaminopimelate from (S)-tetrahydrodipicolinate (succinylase route): step 3/3.</text>
</comment>
<gene>
    <name evidence="13" type="ORF">GA0074692_1258</name>
</gene>
<dbReference type="GO" id="GO:0009089">
    <property type="term" value="P:lysine biosynthetic process via diaminopimelate"/>
    <property type="evidence" value="ECO:0007669"/>
    <property type="project" value="UniProtKB-UniPathway"/>
</dbReference>
<comment type="cofactor">
    <cofactor evidence="2">
        <name>Zn(2+)</name>
        <dbReference type="ChEBI" id="CHEBI:29105"/>
    </cofactor>
</comment>
<organism evidence="13 14">
    <name type="scientific">Micromonospora pallida</name>
    <dbReference type="NCBI Taxonomy" id="145854"/>
    <lineage>
        <taxon>Bacteria</taxon>
        <taxon>Bacillati</taxon>
        <taxon>Actinomycetota</taxon>
        <taxon>Actinomycetes</taxon>
        <taxon>Micromonosporales</taxon>
        <taxon>Micromonosporaceae</taxon>
        <taxon>Micromonospora</taxon>
    </lineage>
</organism>
<evidence type="ECO:0000256" key="2">
    <source>
        <dbReference type="ARBA" id="ARBA00001947"/>
    </source>
</evidence>
<evidence type="ECO:0000256" key="6">
    <source>
        <dbReference type="ARBA" id="ARBA00016853"/>
    </source>
</evidence>
<comment type="catalytic activity">
    <reaction evidence="11">
        <text>N-succinyl-(2S,6S)-2,6-diaminopimelate + H2O = (2S,6S)-2,6-diaminopimelate + succinate</text>
        <dbReference type="Rhea" id="RHEA:22608"/>
        <dbReference type="ChEBI" id="CHEBI:15377"/>
        <dbReference type="ChEBI" id="CHEBI:30031"/>
        <dbReference type="ChEBI" id="CHEBI:57609"/>
        <dbReference type="ChEBI" id="CHEBI:58087"/>
        <dbReference type="EC" id="3.5.1.18"/>
    </reaction>
</comment>
<evidence type="ECO:0000313" key="13">
    <source>
        <dbReference type="EMBL" id="SCL21800.1"/>
    </source>
</evidence>
<evidence type="ECO:0000256" key="5">
    <source>
        <dbReference type="ARBA" id="ARBA00011921"/>
    </source>
</evidence>
<evidence type="ECO:0000256" key="7">
    <source>
        <dbReference type="ARBA" id="ARBA00022723"/>
    </source>
</evidence>
<keyword evidence="10" id="KW-0170">Cobalt</keyword>
<sequence>MPPRPVARLLPALLVNPTPAGEDHTWSRRDHHTPDWETRVLDEIERTRDELLTLAGDLIRIPSENPPGDCTDVGNFIADHLRAAGLDPEVHDAGDGRLSVVVHRAASNAAVDDDSNSARHLVLAGHTDVVPVGDLNRWTFPPFAGDIVDGYLRGRGASDMKAGLAGVIHTLVVLHRLGVPLAGKLSLAAVPDEEQGGSRGADWLLDQGVLDGATGAIIAEPAERTHPTIGQKGSNWFRMTIDGKPGHGSLQPLHGVNANLLAAKAVIALQQLWDMKPAPPADVVDLIERSKTFAEEREGYAPGIGAVFEHVTVNIGTIHGGTSSNVVADRCVVDVDTRVPIGLSRAEVLARVQELLAEAGVEATIEPTGFRSEPNWTLPSDPIVAELVAALRELTGDPTTEGVLQWASSDARTFRSHGIPVLQYGPAELATIHGFDEKAPAADVVLAAKTYALTTLRYLGVAETAVESE</sequence>